<dbReference type="Proteomes" id="UP000260862">
    <property type="component" value="Unassembled WGS sequence"/>
</dbReference>
<evidence type="ECO:0000256" key="1">
    <source>
        <dbReference type="SAM" id="Phobius"/>
    </source>
</evidence>
<reference evidence="2 3" key="1">
    <citation type="submission" date="2018-08" db="EMBL/GenBank/DDBJ databases">
        <title>A genome reference for cultivated species of the human gut microbiota.</title>
        <authorList>
            <person name="Zou Y."/>
            <person name="Xue W."/>
            <person name="Luo G."/>
        </authorList>
    </citation>
    <scope>NUCLEOTIDE SEQUENCE [LARGE SCALE GENOMIC DNA]</scope>
    <source>
        <strain evidence="2 3">TF10-3AC</strain>
    </source>
</reference>
<keyword evidence="1" id="KW-0812">Transmembrane</keyword>
<feature type="transmembrane region" description="Helical" evidence="1">
    <location>
        <begin position="60"/>
        <end position="82"/>
    </location>
</feature>
<keyword evidence="1" id="KW-0472">Membrane</keyword>
<keyword evidence="1" id="KW-1133">Transmembrane helix</keyword>
<dbReference type="RefSeq" id="WP_117671924.1">
    <property type="nucleotide sequence ID" value="NZ_CABOGR010000010.1"/>
</dbReference>
<gene>
    <name evidence="2" type="ORF">DXD04_06545</name>
</gene>
<accession>A0A3E4N321</accession>
<dbReference type="AlphaFoldDB" id="A0A3E4N321"/>
<proteinExistence type="predicted"/>
<feature type="transmembrane region" description="Helical" evidence="1">
    <location>
        <begin position="94"/>
        <end position="115"/>
    </location>
</feature>
<sequence>MKHAFYALIIIQALYELVKLFRCKSLYQHAKVFQDLDKTAKRWYLMAHPWLHVALFMDTIGLLLLGMGLFSSQWVCFLVVLVMSFSQIQKLGAWAVFLDSLVTIIVYAFAILNAYHLA</sequence>
<dbReference type="EMBL" id="QSQT01000010">
    <property type="protein sequence ID" value="RGK56440.1"/>
    <property type="molecule type" value="Genomic_DNA"/>
</dbReference>
<evidence type="ECO:0000313" key="2">
    <source>
        <dbReference type="EMBL" id="RGK56440.1"/>
    </source>
</evidence>
<protein>
    <submittedName>
        <fullName evidence="2">Uncharacterized protein</fullName>
    </submittedName>
</protein>
<keyword evidence="3" id="KW-1185">Reference proteome</keyword>
<name>A0A3E4N321_9BACT</name>
<evidence type="ECO:0000313" key="3">
    <source>
        <dbReference type="Proteomes" id="UP000260862"/>
    </source>
</evidence>
<comment type="caution">
    <text evidence="2">The sequence shown here is derived from an EMBL/GenBank/DDBJ whole genome shotgun (WGS) entry which is preliminary data.</text>
</comment>
<organism evidence="2 3">
    <name type="scientific">Phocaeicola plebeius</name>
    <dbReference type="NCBI Taxonomy" id="310297"/>
    <lineage>
        <taxon>Bacteria</taxon>
        <taxon>Pseudomonadati</taxon>
        <taxon>Bacteroidota</taxon>
        <taxon>Bacteroidia</taxon>
        <taxon>Bacteroidales</taxon>
        <taxon>Bacteroidaceae</taxon>
        <taxon>Phocaeicola</taxon>
    </lineage>
</organism>